<organism evidence="1">
    <name type="scientific">Photinus pyralis</name>
    <name type="common">Common eastern firefly</name>
    <name type="synonym">Lampyris pyralis</name>
    <dbReference type="NCBI Taxonomy" id="7054"/>
    <lineage>
        <taxon>Eukaryota</taxon>
        <taxon>Metazoa</taxon>
        <taxon>Ecdysozoa</taxon>
        <taxon>Arthropoda</taxon>
        <taxon>Hexapoda</taxon>
        <taxon>Insecta</taxon>
        <taxon>Pterygota</taxon>
        <taxon>Neoptera</taxon>
        <taxon>Endopterygota</taxon>
        <taxon>Coleoptera</taxon>
        <taxon>Polyphaga</taxon>
        <taxon>Elateriformia</taxon>
        <taxon>Elateroidea</taxon>
        <taxon>Lampyridae</taxon>
        <taxon>Lampyrinae</taxon>
        <taxon>Photinus</taxon>
    </lineage>
</organism>
<dbReference type="AlphaFoldDB" id="A0A1Y1L7X7"/>
<name>A0A1Y1L7X7_PHOPY</name>
<sequence>MIAHQAHQVVQAFLVHLVQEETQDPKVFEELLVTRVNAGMKVQTGLKVRKEVSEKKVQLVKKELLAHQGRLGHAENQEKLALLVKKVNLAMLVEMGEMA</sequence>
<proteinExistence type="predicted"/>
<evidence type="ECO:0000313" key="1">
    <source>
        <dbReference type="EMBL" id="JAV67676.1"/>
    </source>
</evidence>
<dbReference type="EMBL" id="GEZM01066863">
    <property type="protein sequence ID" value="JAV67676.1"/>
    <property type="molecule type" value="Transcribed_RNA"/>
</dbReference>
<protein>
    <submittedName>
        <fullName evidence="1">Uncharacterized protein</fullName>
    </submittedName>
</protein>
<reference evidence="1" key="1">
    <citation type="journal article" date="2016" name="Sci. Rep.">
        <title>Molecular characterization of firefly nuptial gifts: a multi-omics approach sheds light on postcopulatory sexual selection.</title>
        <authorList>
            <person name="Al-Wathiqui N."/>
            <person name="Fallon T.R."/>
            <person name="South A."/>
            <person name="Weng J.K."/>
            <person name="Lewis S.M."/>
        </authorList>
    </citation>
    <scope>NUCLEOTIDE SEQUENCE</scope>
</reference>
<accession>A0A1Y1L7X7</accession>